<keyword evidence="12 14" id="KW-0066">ATP synthesis</keyword>
<dbReference type="PANTHER" id="PTHR48082">
    <property type="entry name" value="ATP SYNTHASE SUBUNIT ALPHA, MITOCHONDRIAL"/>
    <property type="match status" value="1"/>
</dbReference>
<evidence type="ECO:0000256" key="13">
    <source>
        <dbReference type="ARBA" id="ARBA00026013"/>
    </source>
</evidence>
<evidence type="ECO:0000256" key="4">
    <source>
        <dbReference type="ARBA" id="ARBA00022448"/>
    </source>
</evidence>
<dbReference type="FunFam" id="1.20.150.20:FF:000001">
    <property type="entry name" value="ATP synthase subunit alpha"/>
    <property type="match status" value="1"/>
</dbReference>
<evidence type="ECO:0000256" key="14">
    <source>
        <dbReference type="HAMAP-Rule" id="MF_01346"/>
    </source>
</evidence>
<dbReference type="InterPro" id="IPR036121">
    <property type="entry name" value="ATPase_F1/V1/A1_a/bsu_N_sf"/>
</dbReference>
<sequence>MEIRAEEISEIIRKQIKEYGKEVEVAETGTIISIGDGIARIHGLDKAMAGELLEFPGGVSGMALNLEEDNVGAAILGDFEGIKEGDLVKRTGRIVEVPVGDALIGRVVNAIGQPIDGKGPINTDKFSQVEIKAPGIVSRKSVHQPMATGLKAIDSMVPIGRGQRELIIGDRQTGKTAVALDTIINQKGGDVVCIYVAIGQKRSTVAQVVSKLTEHGAMDYTIVVAATASESAPLQFIAPYTGVTMGEYFRDNKKHALIIYDDLSKQAVAYRQLSLLLRRPPGREAYPGDVFYLHSRLLERACKLSDECGAGSLTALPIIETQAGDVSAYIPTNVISITDGQIFLESDLFYSGVRPAINVGISVSRVGGSAQTKAMKQVAGTLRLDLAQYREMAAFAQFGSDLDKATQAQLARGERLVEILKQAQYQPLPFEKQVLIIFAANNGFIDDYPVGSLKRYEQELNSFFDTRKGDILATIRDKKAIDDELKGQLIAALNELKKEFTA</sequence>
<dbReference type="NCBIfam" id="TIGR00962">
    <property type="entry name" value="atpA"/>
    <property type="match status" value="1"/>
</dbReference>
<dbReference type="InterPro" id="IPR020003">
    <property type="entry name" value="ATPase_a/bsu_AS"/>
</dbReference>
<dbReference type="AlphaFoldDB" id="A0AAW4L1Y2"/>
<dbReference type="SUPFAM" id="SSF52540">
    <property type="entry name" value="P-loop containing nucleoside triphosphate hydrolases"/>
    <property type="match status" value="1"/>
</dbReference>
<comment type="caution">
    <text evidence="18">The sequence shown here is derived from an EMBL/GenBank/DDBJ whole genome shotgun (WGS) entry which is preliminary data.</text>
</comment>
<dbReference type="InterPro" id="IPR038376">
    <property type="entry name" value="ATP_synth_asu_C_sf"/>
</dbReference>
<keyword evidence="5 14" id="KW-0547">Nucleotide-binding</keyword>
<keyword evidence="9 14" id="KW-0406">Ion transport</keyword>
<dbReference type="Pfam" id="PF02874">
    <property type="entry name" value="ATP-synt_ab_N"/>
    <property type="match status" value="1"/>
</dbReference>
<keyword evidence="4 14" id="KW-0813">Transport</keyword>
<evidence type="ECO:0000256" key="1">
    <source>
        <dbReference type="ARBA" id="ARBA00003784"/>
    </source>
</evidence>
<evidence type="ECO:0000259" key="17">
    <source>
        <dbReference type="Pfam" id="PF02874"/>
    </source>
</evidence>
<accession>A0AAW4L1Y2</accession>
<gene>
    <name evidence="14 18" type="primary">atpA</name>
    <name evidence="18" type="ORF">KI809_11230</name>
</gene>
<feature type="domain" description="ATPase F1/V1/A1 complex alpha/beta subunit nucleotide-binding" evidence="15">
    <location>
        <begin position="149"/>
        <end position="364"/>
    </location>
</feature>
<name>A0AAW4L1Y2_9BACT</name>
<reference evidence="18 19" key="1">
    <citation type="submission" date="2021-05" db="EMBL/GenBank/DDBJ databases">
        <title>The draft genome of Geobacter pelophilus DSM 12255.</title>
        <authorList>
            <person name="Xu Z."/>
            <person name="Masuda Y."/>
            <person name="Itoh H."/>
            <person name="Senoo K."/>
        </authorList>
    </citation>
    <scope>NUCLEOTIDE SEQUENCE [LARGE SCALE GENOMIC DNA]</scope>
    <source>
        <strain evidence="18 19">DSM 12255</strain>
    </source>
</reference>
<dbReference type="InterPro" id="IPR005294">
    <property type="entry name" value="ATP_synth_F1_asu"/>
</dbReference>
<dbReference type="GO" id="GO:0043531">
    <property type="term" value="F:ADP binding"/>
    <property type="evidence" value="ECO:0007669"/>
    <property type="project" value="TreeGrafter"/>
</dbReference>
<dbReference type="Pfam" id="PF00006">
    <property type="entry name" value="ATP-synt_ab"/>
    <property type="match status" value="1"/>
</dbReference>
<comment type="subcellular location">
    <subcellularLocation>
        <location evidence="14">Cell membrane</location>
        <topology evidence="14">Peripheral membrane protein</topology>
    </subcellularLocation>
    <subcellularLocation>
        <location evidence="2">Membrane</location>
        <topology evidence="2">Peripheral membrane protein</topology>
    </subcellularLocation>
</comment>
<dbReference type="Gene3D" id="3.40.50.300">
    <property type="entry name" value="P-loop containing nucleotide triphosphate hydrolases"/>
    <property type="match status" value="1"/>
</dbReference>
<dbReference type="RefSeq" id="WP_214171647.1">
    <property type="nucleotide sequence ID" value="NZ_JAHCVJ010000004.1"/>
</dbReference>
<feature type="domain" description="ATPase F1/V1/A1 complex alpha/beta subunit N-terminal" evidence="17">
    <location>
        <begin position="25"/>
        <end position="92"/>
    </location>
</feature>
<keyword evidence="6 14" id="KW-0375">Hydrogen ion transport</keyword>
<evidence type="ECO:0000256" key="3">
    <source>
        <dbReference type="ARBA" id="ARBA00008936"/>
    </source>
</evidence>
<comment type="function">
    <text evidence="1 14">Produces ATP from ADP in the presence of a proton gradient across the membrane. The alpha chain is a regulatory subunit.</text>
</comment>
<evidence type="ECO:0000256" key="6">
    <source>
        <dbReference type="ARBA" id="ARBA00022781"/>
    </source>
</evidence>
<dbReference type="CDD" id="cd18116">
    <property type="entry name" value="ATP-synt_F1_alpha_N"/>
    <property type="match status" value="1"/>
</dbReference>
<evidence type="ECO:0000256" key="9">
    <source>
        <dbReference type="ARBA" id="ARBA00023065"/>
    </source>
</evidence>
<dbReference type="GO" id="GO:0046933">
    <property type="term" value="F:proton-transporting ATP synthase activity, rotational mechanism"/>
    <property type="evidence" value="ECO:0007669"/>
    <property type="project" value="UniProtKB-UniRule"/>
</dbReference>
<proteinExistence type="inferred from homology"/>
<dbReference type="InterPro" id="IPR000793">
    <property type="entry name" value="ATP_synth_asu_C"/>
</dbReference>
<feature type="site" description="Required for activity" evidence="14">
    <location>
        <position position="362"/>
    </location>
</feature>
<dbReference type="EC" id="7.1.2.2" evidence="14"/>
<evidence type="ECO:0000256" key="12">
    <source>
        <dbReference type="ARBA" id="ARBA00023310"/>
    </source>
</evidence>
<protein>
    <recommendedName>
        <fullName evidence="14">ATP synthase subunit alpha</fullName>
        <ecNumber evidence="14">7.1.2.2</ecNumber>
    </recommendedName>
    <alternativeName>
        <fullName evidence="14">ATP synthase F1 sector subunit alpha</fullName>
    </alternativeName>
    <alternativeName>
        <fullName evidence="14">F-ATPase subunit alpha</fullName>
    </alternativeName>
</protein>
<keyword evidence="14" id="KW-1003">Cell membrane</keyword>
<feature type="binding site" evidence="14">
    <location>
        <begin position="169"/>
        <end position="176"/>
    </location>
    <ligand>
        <name>ATP</name>
        <dbReference type="ChEBI" id="CHEBI:30616"/>
    </ligand>
</feature>
<keyword evidence="10 14" id="KW-0472">Membrane</keyword>
<evidence type="ECO:0000256" key="8">
    <source>
        <dbReference type="ARBA" id="ARBA00022967"/>
    </source>
</evidence>
<evidence type="ECO:0000256" key="5">
    <source>
        <dbReference type="ARBA" id="ARBA00022741"/>
    </source>
</evidence>
<dbReference type="PIRSF" id="PIRSF039088">
    <property type="entry name" value="F_ATPase_subunit_alpha"/>
    <property type="match status" value="1"/>
</dbReference>
<dbReference type="Proteomes" id="UP000811899">
    <property type="component" value="Unassembled WGS sequence"/>
</dbReference>
<keyword evidence="11 14" id="KW-0139">CF(1)</keyword>
<dbReference type="HAMAP" id="MF_01346">
    <property type="entry name" value="ATP_synth_alpha_bact"/>
    <property type="match status" value="1"/>
</dbReference>
<dbReference type="InterPro" id="IPR023366">
    <property type="entry name" value="ATP_synth_asu-like_sf"/>
</dbReference>
<evidence type="ECO:0000313" key="18">
    <source>
        <dbReference type="EMBL" id="MBT0664873.1"/>
    </source>
</evidence>
<dbReference type="PROSITE" id="PS00152">
    <property type="entry name" value="ATPASE_ALPHA_BETA"/>
    <property type="match status" value="1"/>
</dbReference>
<evidence type="ECO:0000313" key="19">
    <source>
        <dbReference type="Proteomes" id="UP000811899"/>
    </source>
</evidence>
<dbReference type="PANTHER" id="PTHR48082:SF2">
    <property type="entry name" value="ATP SYNTHASE SUBUNIT ALPHA, MITOCHONDRIAL"/>
    <property type="match status" value="1"/>
</dbReference>
<dbReference type="InterPro" id="IPR033732">
    <property type="entry name" value="ATP_synth_F1_a_nt-bd_dom"/>
</dbReference>
<dbReference type="Pfam" id="PF00306">
    <property type="entry name" value="ATP-synt_ab_C"/>
    <property type="match status" value="1"/>
</dbReference>
<dbReference type="SUPFAM" id="SSF50615">
    <property type="entry name" value="N-terminal domain of alpha and beta subunits of F1 ATP synthase"/>
    <property type="match status" value="1"/>
</dbReference>
<keyword evidence="19" id="KW-1185">Reference proteome</keyword>
<dbReference type="NCBIfam" id="NF009884">
    <property type="entry name" value="PRK13343.1"/>
    <property type="match status" value="1"/>
</dbReference>
<dbReference type="EMBL" id="JAHCVJ010000004">
    <property type="protein sequence ID" value="MBT0664873.1"/>
    <property type="molecule type" value="Genomic_DNA"/>
</dbReference>
<comment type="subunit">
    <text evidence="13">F-type ATPases have 2 components, CF(1) - the catalytic core - and CF(0) - the membrane proton channel. CF(1) has five subunits: alpha(3), beta(3), gamma(1), delta(1), epsilon(1). CF(0) has four main subunits: a(1), b(1), b'(1) and c(9-12).</text>
</comment>
<dbReference type="Gene3D" id="2.40.30.20">
    <property type="match status" value="1"/>
</dbReference>
<evidence type="ECO:0000256" key="11">
    <source>
        <dbReference type="ARBA" id="ARBA00023196"/>
    </source>
</evidence>
<dbReference type="CDD" id="cd01132">
    <property type="entry name" value="F1-ATPase_alpha_CD"/>
    <property type="match status" value="1"/>
</dbReference>
<evidence type="ECO:0000259" key="15">
    <source>
        <dbReference type="Pfam" id="PF00006"/>
    </source>
</evidence>
<dbReference type="GO" id="GO:0005886">
    <property type="term" value="C:plasma membrane"/>
    <property type="evidence" value="ECO:0007669"/>
    <property type="project" value="UniProtKB-SubCell"/>
</dbReference>
<dbReference type="InterPro" id="IPR000194">
    <property type="entry name" value="ATPase_F1/V1/A1_a/bsu_nucl-bd"/>
</dbReference>
<dbReference type="GO" id="GO:0045259">
    <property type="term" value="C:proton-transporting ATP synthase complex"/>
    <property type="evidence" value="ECO:0007669"/>
    <property type="project" value="UniProtKB-KW"/>
</dbReference>
<dbReference type="InterPro" id="IPR027417">
    <property type="entry name" value="P-loop_NTPase"/>
</dbReference>
<organism evidence="18 19">
    <name type="scientific">Geoanaerobacter pelophilus</name>
    <dbReference type="NCBI Taxonomy" id="60036"/>
    <lineage>
        <taxon>Bacteria</taxon>
        <taxon>Pseudomonadati</taxon>
        <taxon>Thermodesulfobacteriota</taxon>
        <taxon>Desulfuromonadia</taxon>
        <taxon>Geobacterales</taxon>
        <taxon>Geobacteraceae</taxon>
        <taxon>Geoanaerobacter</taxon>
    </lineage>
</organism>
<dbReference type="FunFam" id="3.40.50.300:FF:000002">
    <property type="entry name" value="ATP synthase subunit alpha"/>
    <property type="match status" value="1"/>
</dbReference>
<dbReference type="InterPro" id="IPR004100">
    <property type="entry name" value="ATPase_F1/V1/A1_a/bsu_N"/>
</dbReference>
<dbReference type="GO" id="GO:0005524">
    <property type="term" value="F:ATP binding"/>
    <property type="evidence" value="ECO:0007669"/>
    <property type="project" value="UniProtKB-UniRule"/>
</dbReference>
<evidence type="ECO:0000256" key="10">
    <source>
        <dbReference type="ARBA" id="ARBA00023136"/>
    </source>
</evidence>
<keyword evidence="7 14" id="KW-0067">ATP-binding</keyword>
<dbReference type="Gene3D" id="1.20.150.20">
    <property type="entry name" value="ATP synthase alpha/beta chain, C-terminal domain"/>
    <property type="match status" value="1"/>
</dbReference>
<comment type="catalytic activity">
    <reaction evidence="14">
        <text>ATP + H2O + 4 H(+)(in) = ADP + phosphate + 5 H(+)(out)</text>
        <dbReference type="Rhea" id="RHEA:57720"/>
        <dbReference type="ChEBI" id="CHEBI:15377"/>
        <dbReference type="ChEBI" id="CHEBI:15378"/>
        <dbReference type="ChEBI" id="CHEBI:30616"/>
        <dbReference type="ChEBI" id="CHEBI:43474"/>
        <dbReference type="ChEBI" id="CHEBI:456216"/>
        <dbReference type="EC" id="7.1.2.2"/>
    </reaction>
</comment>
<evidence type="ECO:0000256" key="7">
    <source>
        <dbReference type="ARBA" id="ARBA00022840"/>
    </source>
</evidence>
<evidence type="ECO:0000256" key="2">
    <source>
        <dbReference type="ARBA" id="ARBA00004170"/>
    </source>
</evidence>
<comment type="similarity">
    <text evidence="3 14">Belongs to the ATPase alpha/beta chains family.</text>
</comment>
<dbReference type="FunFam" id="2.40.30.20:FF:000001">
    <property type="entry name" value="ATP synthase subunit alpha"/>
    <property type="match status" value="1"/>
</dbReference>
<evidence type="ECO:0000259" key="16">
    <source>
        <dbReference type="Pfam" id="PF00306"/>
    </source>
</evidence>
<dbReference type="CDD" id="cd18113">
    <property type="entry name" value="ATP-synt_F1_alpha_C"/>
    <property type="match status" value="1"/>
</dbReference>
<dbReference type="SUPFAM" id="SSF47917">
    <property type="entry name" value="C-terminal domain of alpha and beta subunits of F1 ATP synthase"/>
    <property type="match status" value="1"/>
</dbReference>
<keyword evidence="8 14" id="KW-1278">Translocase</keyword>
<feature type="domain" description="ATP synthase alpha subunit C-terminal" evidence="16">
    <location>
        <begin position="371"/>
        <end position="495"/>
    </location>
</feature>